<dbReference type="Proteomes" id="UP001162881">
    <property type="component" value="Unassembled WGS sequence"/>
</dbReference>
<organism evidence="2 3">
    <name type="scientific">Novosphingobium organovorum</name>
    <dbReference type="NCBI Taxonomy" id="2930092"/>
    <lineage>
        <taxon>Bacteria</taxon>
        <taxon>Pseudomonadati</taxon>
        <taxon>Pseudomonadota</taxon>
        <taxon>Alphaproteobacteria</taxon>
        <taxon>Sphingomonadales</taxon>
        <taxon>Sphingomonadaceae</taxon>
        <taxon>Novosphingobium</taxon>
    </lineage>
</organism>
<evidence type="ECO:0000313" key="2">
    <source>
        <dbReference type="EMBL" id="MCJ2182231.1"/>
    </source>
</evidence>
<comment type="caution">
    <text evidence="2">The sequence shown here is derived from an EMBL/GenBank/DDBJ whole genome shotgun (WGS) entry which is preliminary data.</text>
</comment>
<dbReference type="RefSeq" id="WP_244017939.1">
    <property type="nucleotide sequence ID" value="NZ_JALHLF010000013.1"/>
</dbReference>
<reference evidence="2" key="1">
    <citation type="submission" date="2022-03" db="EMBL/GenBank/DDBJ databases">
        <title>Identification of a novel bacterium isolated from mangrove sediments.</title>
        <authorList>
            <person name="Pan X."/>
        </authorList>
    </citation>
    <scope>NUCLEOTIDE SEQUENCE</scope>
    <source>
        <strain evidence="2">B1949</strain>
    </source>
</reference>
<protein>
    <submittedName>
        <fullName evidence="2">UrcA family protein</fullName>
    </submittedName>
</protein>
<feature type="chain" id="PRO_5046466779" evidence="1">
    <location>
        <begin position="31"/>
        <end position="109"/>
    </location>
</feature>
<feature type="signal peptide" evidence="1">
    <location>
        <begin position="1"/>
        <end position="30"/>
    </location>
</feature>
<evidence type="ECO:0000313" key="3">
    <source>
        <dbReference type="Proteomes" id="UP001162881"/>
    </source>
</evidence>
<dbReference type="InterPro" id="IPR030972">
    <property type="entry name" value="UrcA_uranyl"/>
</dbReference>
<gene>
    <name evidence="2" type="ORF">MTR62_05890</name>
</gene>
<keyword evidence="1" id="KW-0732">Signal</keyword>
<keyword evidence="3" id="KW-1185">Reference proteome</keyword>
<dbReference type="EMBL" id="JALHLF010000013">
    <property type="protein sequence ID" value="MCJ2182231.1"/>
    <property type="molecule type" value="Genomic_DNA"/>
</dbReference>
<accession>A0ABT0BAZ9</accession>
<name>A0ABT0BAZ9_9SPHN</name>
<evidence type="ECO:0000256" key="1">
    <source>
        <dbReference type="SAM" id="SignalP"/>
    </source>
</evidence>
<dbReference type="NCBIfam" id="TIGR04433">
    <property type="entry name" value="UrcA_uranyl"/>
    <property type="match status" value="1"/>
</dbReference>
<sequence>MFTKTAFFAAALIGPAAMAGLAATSTPAAAKDVTVYYTDLDLGTQEGQDILHKRLVKAARRACDMDSPTTGTRLPAPSARSCFRQATGKVEDQIAAATRDQTEYARFGG</sequence>
<proteinExistence type="predicted"/>